<dbReference type="PANTHER" id="PTHR37984">
    <property type="entry name" value="PROTEIN CBG26694"/>
    <property type="match status" value="1"/>
</dbReference>
<dbReference type="SUPFAM" id="SSF53098">
    <property type="entry name" value="Ribonuclease H-like"/>
    <property type="match status" value="1"/>
</dbReference>
<name>A0A8C8DF31_9TELE</name>
<feature type="region of interest" description="Disordered" evidence="2">
    <location>
        <begin position="469"/>
        <end position="513"/>
    </location>
</feature>
<dbReference type="InterPro" id="IPR041588">
    <property type="entry name" value="Integrase_H2C2"/>
</dbReference>
<dbReference type="InterPro" id="IPR001584">
    <property type="entry name" value="Integrase_cat-core"/>
</dbReference>
<proteinExistence type="predicted"/>
<dbReference type="Gene3D" id="3.30.420.10">
    <property type="entry name" value="Ribonuclease H-like superfamily/Ribonuclease H"/>
    <property type="match status" value="1"/>
</dbReference>
<evidence type="ECO:0000259" key="3">
    <source>
        <dbReference type="PROSITE" id="PS50994"/>
    </source>
</evidence>
<evidence type="ECO:0000313" key="5">
    <source>
        <dbReference type="Proteomes" id="UP000694383"/>
    </source>
</evidence>
<reference evidence="4" key="2">
    <citation type="submission" date="2025-09" db="UniProtKB">
        <authorList>
            <consortium name="Ensembl"/>
        </authorList>
    </citation>
    <scope>IDENTIFICATION</scope>
</reference>
<dbReference type="Pfam" id="PF17921">
    <property type="entry name" value="Integrase_H2C2"/>
    <property type="match status" value="1"/>
</dbReference>
<dbReference type="AlphaFoldDB" id="A0A8C8DF31"/>
<dbReference type="FunFam" id="3.30.420.10:FF:000032">
    <property type="entry name" value="Retrovirus-related Pol polyprotein from transposon 297-like Protein"/>
    <property type="match status" value="1"/>
</dbReference>
<dbReference type="InterPro" id="IPR050951">
    <property type="entry name" value="Retrovirus_Pol_polyprotein"/>
</dbReference>
<organism evidence="4 5">
    <name type="scientific">Oryzias sinensis</name>
    <name type="common">Chinese medaka</name>
    <dbReference type="NCBI Taxonomy" id="183150"/>
    <lineage>
        <taxon>Eukaryota</taxon>
        <taxon>Metazoa</taxon>
        <taxon>Chordata</taxon>
        <taxon>Craniata</taxon>
        <taxon>Vertebrata</taxon>
        <taxon>Euteleostomi</taxon>
        <taxon>Actinopterygii</taxon>
        <taxon>Neopterygii</taxon>
        <taxon>Teleostei</taxon>
        <taxon>Neoteleostei</taxon>
        <taxon>Acanthomorphata</taxon>
        <taxon>Ovalentaria</taxon>
        <taxon>Atherinomorphae</taxon>
        <taxon>Beloniformes</taxon>
        <taxon>Adrianichthyidae</taxon>
        <taxon>Oryziinae</taxon>
        <taxon>Oryzias</taxon>
    </lineage>
</organism>
<reference evidence="4" key="1">
    <citation type="submission" date="2025-08" db="UniProtKB">
        <authorList>
            <consortium name="Ensembl"/>
        </authorList>
    </citation>
    <scope>IDENTIFICATION</scope>
</reference>
<dbReference type="Pfam" id="PF00665">
    <property type="entry name" value="rve"/>
    <property type="match status" value="1"/>
</dbReference>
<dbReference type="PROSITE" id="PS50994">
    <property type="entry name" value="INTEGRASE"/>
    <property type="match status" value="1"/>
</dbReference>
<dbReference type="PANTHER" id="PTHR37984:SF15">
    <property type="entry name" value="INTEGRASE CATALYTIC DOMAIN-CONTAINING PROTEIN"/>
    <property type="match status" value="1"/>
</dbReference>
<evidence type="ECO:0000313" key="4">
    <source>
        <dbReference type="Ensembl" id="ENSOSIP00000003149.1"/>
    </source>
</evidence>
<dbReference type="Proteomes" id="UP000694383">
    <property type="component" value="Unplaced"/>
</dbReference>
<feature type="domain" description="Integrase catalytic" evidence="3">
    <location>
        <begin position="145"/>
        <end position="303"/>
    </location>
</feature>
<evidence type="ECO:0000256" key="1">
    <source>
        <dbReference type="ARBA" id="ARBA00039658"/>
    </source>
</evidence>
<dbReference type="FunFam" id="1.10.340.70:FF:000001">
    <property type="entry name" value="Retrovirus-related Pol polyprotein from transposon gypsy-like Protein"/>
    <property type="match status" value="1"/>
</dbReference>
<feature type="compositionally biased region" description="Basic and acidic residues" evidence="2">
    <location>
        <begin position="493"/>
        <end position="513"/>
    </location>
</feature>
<protein>
    <recommendedName>
        <fullName evidence="1">Gypsy retrotransposon integrase-like protein 1</fullName>
    </recommendedName>
</protein>
<dbReference type="GO" id="GO:0015074">
    <property type="term" value="P:DNA integration"/>
    <property type="evidence" value="ECO:0007669"/>
    <property type="project" value="InterPro"/>
</dbReference>
<feature type="compositionally biased region" description="Pro residues" evidence="2">
    <location>
        <begin position="476"/>
        <end position="486"/>
    </location>
</feature>
<evidence type="ECO:0000256" key="2">
    <source>
        <dbReference type="SAM" id="MobiDB-lite"/>
    </source>
</evidence>
<sequence>METTVKGWESRQHEDPDLQQLRQWKLQHVDQPEVREAASADLKLLLRQWGKIELHNGVLGRCFLEASSGQEVFQVLIPRSGAKDLWAAYHQEMGHPSSDRTLSILRQRCYWPQMARAVTDWTNACLQCVCAKRGPEVRAPLMSITTSYPFEVVGLDYLSLGRPEDRWPCILVMTDLFSKYAQAVPTKDQSAATTARTVYNNWIQKFGCPERILTDRGAAFESSIFKELCLIYGCKKSRTTAYWPQGNGGCERVNQTLLGLLNSLSETEHGQWADRLPALVQAYNNTVHSTTGFTPHYVVFGRHARLPVDWSTGLGPEEQPQTLQGWVNSHHKALQNAYEAVRQQTQKRQALDQRRYNKRTHKTPLLPGERVLVHNFRRRAKGKLGVRWSPEPFVVVSQLSEGSPVYILRPEGKEAPTHTVHRNNLRTCPLVLTEDAPPLNPNGQSADLEPKLPPPTLWLPRLIMGCNPQPVRCPERQPPAAPPDPPEAFEGLEPLRRSERSNFGRPPVRYEAE</sequence>
<keyword evidence="5" id="KW-1185">Reference proteome</keyword>
<accession>A0A8C8DF31</accession>
<dbReference type="GO" id="GO:0003676">
    <property type="term" value="F:nucleic acid binding"/>
    <property type="evidence" value="ECO:0007669"/>
    <property type="project" value="InterPro"/>
</dbReference>
<dbReference type="InterPro" id="IPR036397">
    <property type="entry name" value="RNaseH_sf"/>
</dbReference>
<dbReference type="Gene3D" id="1.10.340.70">
    <property type="match status" value="1"/>
</dbReference>
<dbReference type="InterPro" id="IPR012337">
    <property type="entry name" value="RNaseH-like_sf"/>
</dbReference>
<dbReference type="Ensembl" id="ENSOSIT00000003388.1">
    <property type="protein sequence ID" value="ENSOSIP00000003149.1"/>
    <property type="gene ID" value="ENSOSIG00000002050.1"/>
</dbReference>
<dbReference type="GeneTree" id="ENSGT01000000214408"/>